<keyword evidence="2" id="KW-0479">Metal-binding</keyword>
<dbReference type="GO" id="GO:0005737">
    <property type="term" value="C:cytoplasm"/>
    <property type="evidence" value="ECO:0007669"/>
    <property type="project" value="TreeGrafter"/>
</dbReference>
<keyword evidence="3" id="KW-0809">Transit peptide</keyword>
<dbReference type="HOGENOM" id="CLU_003927_0_0_3"/>
<gene>
    <name evidence="8" type="ORF">Mic7113_3671</name>
</gene>
<keyword evidence="8" id="KW-0223">Dioxygenase</keyword>
<dbReference type="PROSITE" id="PS51296">
    <property type="entry name" value="RIESKE"/>
    <property type="match status" value="1"/>
</dbReference>
<dbReference type="GO" id="GO:0010277">
    <property type="term" value="F:chlorophyllide a oxygenase activity"/>
    <property type="evidence" value="ECO:0007669"/>
    <property type="project" value="InterPro"/>
</dbReference>
<dbReference type="InterPro" id="IPR036922">
    <property type="entry name" value="Rieske_2Fe-2S_sf"/>
</dbReference>
<name>K9WHV1_9CYAN</name>
<dbReference type="SUPFAM" id="SSF50022">
    <property type="entry name" value="ISP domain"/>
    <property type="match status" value="1"/>
</dbReference>
<dbReference type="InterPro" id="IPR013626">
    <property type="entry name" value="PaO"/>
</dbReference>
<keyword evidence="6" id="KW-1133">Transmembrane helix</keyword>
<dbReference type="Pfam" id="PF08417">
    <property type="entry name" value="PaO"/>
    <property type="match status" value="1"/>
</dbReference>
<dbReference type="RefSeq" id="WP_015183532.1">
    <property type="nucleotide sequence ID" value="NC_019738.1"/>
</dbReference>
<dbReference type="Pfam" id="PF00355">
    <property type="entry name" value="Rieske"/>
    <property type="match status" value="1"/>
</dbReference>
<dbReference type="GO" id="GO:0016705">
    <property type="term" value="F:oxidoreductase activity, acting on paired donors, with incorporation or reduction of molecular oxygen"/>
    <property type="evidence" value="ECO:0007669"/>
    <property type="project" value="UniProtKB-ARBA"/>
</dbReference>
<dbReference type="AlphaFoldDB" id="K9WHV1"/>
<dbReference type="GO" id="GO:0051537">
    <property type="term" value="F:2 iron, 2 sulfur cluster binding"/>
    <property type="evidence" value="ECO:0007669"/>
    <property type="project" value="UniProtKB-KW"/>
</dbReference>
<dbReference type="KEGG" id="mic:Mic7113_3671"/>
<keyword evidence="4" id="KW-0408">Iron</keyword>
<dbReference type="SUPFAM" id="SSF55961">
    <property type="entry name" value="Bet v1-like"/>
    <property type="match status" value="1"/>
</dbReference>
<dbReference type="OrthoDB" id="477744at2"/>
<dbReference type="Gene3D" id="2.102.10.10">
    <property type="entry name" value="Rieske [2Fe-2S] iron-sulphur domain"/>
    <property type="match status" value="1"/>
</dbReference>
<dbReference type="PATRIC" id="fig|1173027.3.peg.4037"/>
<evidence type="ECO:0000313" key="9">
    <source>
        <dbReference type="Proteomes" id="UP000010471"/>
    </source>
</evidence>
<dbReference type="InterPro" id="IPR017941">
    <property type="entry name" value="Rieske_2Fe-2S"/>
</dbReference>
<evidence type="ECO:0000256" key="6">
    <source>
        <dbReference type="SAM" id="Phobius"/>
    </source>
</evidence>
<dbReference type="PANTHER" id="PTHR21266">
    <property type="entry name" value="IRON-SULFUR DOMAIN CONTAINING PROTEIN"/>
    <property type="match status" value="1"/>
</dbReference>
<feature type="transmembrane region" description="Helical" evidence="6">
    <location>
        <begin position="396"/>
        <end position="414"/>
    </location>
</feature>
<organism evidence="8 9">
    <name type="scientific">Allocoleopsis franciscana PCC 7113</name>
    <dbReference type="NCBI Taxonomy" id="1173027"/>
    <lineage>
        <taxon>Bacteria</taxon>
        <taxon>Bacillati</taxon>
        <taxon>Cyanobacteriota</taxon>
        <taxon>Cyanophyceae</taxon>
        <taxon>Coleofasciculales</taxon>
        <taxon>Coleofasciculaceae</taxon>
        <taxon>Allocoleopsis</taxon>
        <taxon>Allocoleopsis franciscana</taxon>
    </lineage>
</organism>
<keyword evidence="9" id="KW-1185">Reference proteome</keyword>
<sequence>MTVEIKTPQAAQPTATLPLAEQEEEFNWRQCWYPVTFVQDLPENRPYSFSLYDEPFVLFRNQDKKLICLTDRCPHRAAKLSDGQILDGKIECLYHGWQFGSEGQCLHIPQLPTDAKIPIKACVQSFKVIERQGMIWMWAGNAEAADEDRIPTIPKLGKPGFVYSDKITELSCDISYVIEHMLDPAHIHIAHHGNQGNREKAQPLEMEIIESSVEGFRGRFRETRLPDQTWRNLDFIVPSLAHLHFPIPEKGWFFGQAFYFFPLGKGRCRILTRSYRNFVTLPVKLMPRWWIHLKQNKILEEDLAQLLGQQQEVERLGQTIKQVYAPIETCDTFAIAYRQWVDRYGSSLPFYRGYTTSKVSQNTEDCQPNLMPIERSLRHTELCSSCHRAYQLSRSLKQTFVVIAIFLAALAIITDDSRNQLIVVLFSLSAVALAALAEKLKTKFERF</sequence>
<dbReference type="InterPro" id="IPR050584">
    <property type="entry name" value="Cholesterol_7-desaturase"/>
</dbReference>
<feature type="transmembrane region" description="Helical" evidence="6">
    <location>
        <begin position="420"/>
        <end position="437"/>
    </location>
</feature>
<dbReference type="STRING" id="1173027.Mic7113_3671"/>
<dbReference type="PANTHER" id="PTHR21266:SF29">
    <property type="entry name" value="PROTEIN TIC 55, CHLOROPLASTIC"/>
    <property type="match status" value="1"/>
</dbReference>
<dbReference type="Proteomes" id="UP000010471">
    <property type="component" value="Chromosome"/>
</dbReference>
<evidence type="ECO:0000259" key="7">
    <source>
        <dbReference type="PROSITE" id="PS51296"/>
    </source>
</evidence>
<keyword evidence="8" id="KW-0560">Oxidoreductase</keyword>
<accession>K9WHV1</accession>
<evidence type="ECO:0000313" key="8">
    <source>
        <dbReference type="EMBL" id="AFZ19391.1"/>
    </source>
</evidence>
<keyword evidence="6" id="KW-0472">Membrane</keyword>
<feature type="domain" description="Rieske" evidence="7">
    <location>
        <begin position="32"/>
        <end position="137"/>
    </location>
</feature>
<keyword evidence="6" id="KW-0812">Transmembrane</keyword>
<dbReference type="EMBL" id="CP003630">
    <property type="protein sequence ID" value="AFZ19391.1"/>
    <property type="molecule type" value="Genomic_DNA"/>
</dbReference>
<evidence type="ECO:0000256" key="2">
    <source>
        <dbReference type="ARBA" id="ARBA00022723"/>
    </source>
</evidence>
<keyword evidence="5" id="KW-0411">Iron-sulfur</keyword>
<keyword evidence="1" id="KW-0001">2Fe-2S</keyword>
<dbReference type="eggNOG" id="COG4638">
    <property type="taxonomic scope" value="Bacteria"/>
</dbReference>
<dbReference type="Gene3D" id="3.90.380.10">
    <property type="entry name" value="Naphthalene 1,2-dioxygenase Alpha Subunit, Chain A, domain 1"/>
    <property type="match status" value="1"/>
</dbReference>
<evidence type="ECO:0000256" key="4">
    <source>
        <dbReference type="ARBA" id="ARBA00023004"/>
    </source>
</evidence>
<evidence type="ECO:0000256" key="1">
    <source>
        <dbReference type="ARBA" id="ARBA00022714"/>
    </source>
</evidence>
<evidence type="ECO:0000256" key="3">
    <source>
        <dbReference type="ARBA" id="ARBA00022946"/>
    </source>
</evidence>
<reference evidence="8 9" key="1">
    <citation type="submission" date="2012-06" db="EMBL/GenBank/DDBJ databases">
        <title>Finished chromosome of genome of Microcoleus sp. PCC 7113.</title>
        <authorList>
            <consortium name="US DOE Joint Genome Institute"/>
            <person name="Gugger M."/>
            <person name="Coursin T."/>
            <person name="Rippka R."/>
            <person name="Tandeau De Marsac N."/>
            <person name="Huntemann M."/>
            <person name="Wei C.-L."/>
            <person name="Han J."/>
            <person name="Detter J.C."/>
            <person name="Han C."/>
            <person name="Tapia R."/>
            <person name="Chen A."/>
            <person name="Kyrpides N."/>
            <person name="Mavromatis K."/>
            <person name="Markowitz V."/>
            <person name="Szeto E."/>
            <person name="Ivanova N."/>
            <person name="Pagani I."/>
            <person name="Pati A."/>
            <person name="Goodwin L."/>
            <person name="Nordberg H.P."/>
            <person name="Cantor M.N."/>
            <person name="Hua S.X."/>
            <person name="Woyke T."/>
            <person name="Kerfeld C.A."/>
        </authorList>
    </citation>
    <scope>NUCLEOTIDE SEQUENCE [LARGE SCALE GENOMIC DNA]</scope>
    <source>
        <strain evidence="8 9">PCC 7113</strain>
    </source>
</reference>
<proteinExistence type="predicted"/>
<evidence type="ECO:0000256" key="5">
    <source>
        <dbReference type="ARBA" id="ARBA00023014"/>
    </source>
</evidence>
<protein>
    <submittedName>
        <fullName evidence="8">Ring-hydroxylating dioxygenase, large terminal subunit</fullName>
    </submittedName>
</protein>
<dbReference type="GO" id="GO:0051213">
    <property type="term" value="F:dioxygenase activity"/>
    <property type="evidence" value="ECO:0007669"/>
    <property type="project" value="UniProtKB-KW"/>
</dbReference>
<dbReference type="GO" id="GO:0046872">
    <property type="term" value="F:metal ion binding"/>
    <property type="evidence" value="ECO:0007669"/>
    <property type="project" value="UniProtKB-KW"/>
</dbReference>